<dbReference type="SUPFAM" id="SSF48264">
    <property type="entry name" value="Cytochrome P450"/>
    <property type="match status" value="1"/>
</dbReference>
<dbReference type="InterPro" id="IPR050364">
    <property type="entry name" value="Cytochrome_P450_fung"/>
</dbReference>
<dbReference type="Gene3D" id="1.10.630.10">
    <property type="entry name" value="Cytochrome P450"/>
    <property type="match status" value="1"/>
</dbReference>
<comment type="caution">
    <text evidence="10">The sequence shown here is derived from an EMBL/GenBank/DDBJ whole genome shotgun (WGS) entry which is preliminary data.</text>
</comment>
<sequence length="459" mass="52355">MPRCTLTFQLVYGNLSDIPTIKPWVTYAEWGKTYGDIMHLRIFGQHTVILNSIGVVRDLIERRSHIYSDRPDVPMVNCKMEWDFNGGLMPYGPLWKVHRRLFDRAFKPSASVNYRPIQTRKINDLLHGLLTSPMALKDHYRTVAAAIIMSTVYGYDITPKGDYFVSLAEDAVSKLSESIFPGANVVNAIPFLRFLPVWFPGAGFKRFANETKKLTRQMRDVPFEFVKKGMVDGTASECIVTELLTKFDKPLSDEDVRVIKEVAATSYAAGADTTVSAIGTFFYAMTMFPEVQIKARQEIDAIIGSDRLVTYEDQVSLPYIEAIYREVMRWRPALPLGVARCTLEEDIYNGYYIPKGATVLMNLWAMSHDPRKYKDPELFNPDRYIDSNGNLLPDDDMYAYGFGRRICSGKYMASSTVWLVIASVLSTFKIERKKDKFGKDIPLDDQYTDTLVRSIHLSF</sequence>
<comment type="cofactor">
    <cofactor evidence="1 9">
        <name>heme</name>
        <dbReference type="ChEBI" id="CHEBI:30413"/>
    </cofactor>
</comment>
<dbReference type="Pfam" id="PF00067">
    <property type="entry name" value="p450"/>
    <property type="match status" value="1"/>
</dbReference>
<dbReference type="GO" id="GO:0004497">
    <property type="term" value="F:monooxygenase activity"/>
    <property type="evidence" value="ECO:0007669"/>
    <property type="project" value="UniProtKB-KW"/>
</dbReference>
<organism evidence="10 11">
    <name type="scientific">Gymnopilus junonius</name>
    <name type="common">Spectacular rustgill mushroom</name>
    <name type="synonym">Gymnopilus spectabilis subsp. junonius</name>
    <dbReference type="NCBI Taxonomy" id="109634"/>
    <lineage>
        <taxon>Eukaryota</taxon>
        <taxon>Fungi</taxon>
        <taxon>Dikarya</taxon>
        <taxon>Basidiomycota</taxon>
        <taxon>Agaricomycotina</taxon>
        <taxon>Agaricomycetes</taxon>
        <taxon>Agaricomycetidae</taxon>
        <taxon>Agaricales</taxon>
        <taxon>Agaricineae</taxon>
        <taxon>Hymenogastraceae</taxon>
        <taxon>Gymnopilus</taxon>
    </lineage>
</organism>
<dbReference type="InterPro" id="IPR001128">
    <property type="entry name" value="Cyt_P450"/>
</dbReference>
<evidence type="ECO:0000256" key="3">
    <source>
        <dbReference type="ARBA" id="ARBA00010617"/>
    </source>
</evidence>
<keyword evidence="7 9" id="KW-0408">Iron</keyword>
<keyword evidence="6" id="KW-0560">Oxidoreductase</keyword>
<evidence type="ECO:0000256" key="5">
    <source>
        <dbReference type="ARBA" id="ARBA00022723"/>
    </source>
</evidence>
<dbReference type="InterPro" id="IPR036396">
    <property type="entry name" value="Cyt_P450_sf"/>
</dbReference>
<evidence type="ECO:0000256" key="2">
    <source>
        <dbReference type="ARBA" id="ARBA00005179"/>
    </source>
</evidence>
<evidence type="ECO:0000313" key="10">
    <source>
        <dbReference type="EMBL" id="KAF8908850.1"/>
    </source>
</evidence>
<dbReference type="CDD" id="cd11065">
    <property type="entry name" value="CYP64-like"/>
    <property type="match status" value="1"/>
</dbReference>
<comment type="pathway">
    <text evidence="2">Secondary metabolite biosynthesis.</text>
</comment>
<dbReference type="AlphaFoldDB" id="A0A9P5TRH9"/>
<name>A0A9P5TRH9_GYMJU</name>
<evidence type="ECO:0000256" key="9">
    <source>
        <dbReference type="PIRSR" id="PIRSR602401-1"/>
    </source>
</evidence>
<dbReference type="OrthoDB" id="2789670at2759"/>
<dbReference type="EMBL" id="JADNYJ010000010">
    <property type="protein sequence ID" value="KAF8908850.1"/>
    <property type="molecule type" value="Genomic_DNA"/>
</dbReference>
<proteinExistence type="inferred from homology"/>
<evidence type="ECO:0000256" key="8">
    <source>
        <dbReference type="ARBA" id="ARBA00023033"/>
    </source>
</evidence>
<keyword evidence="4 9" id="KW-0349">Heme</keyword>
<dbReference type="GO" id="GO:0016705">
    <property type="term" value="F:oxidoreductase activity, acting on paired donors, with incorporation or reduction of molecular oxygen"/>
    <property type="evidence" value="ECO:0007669"/>
    <property type="project" value="InterPro"/>
</dbReference>
<dbReference type="Proteomes" id="UP000724874">
    <property type="component" value="Unassembled WGS sequence"/>
</dbReference>
<comment type="similarity">
    <text evidence="3">Belongs to the cytochrome P450 family.</text>
</comment>
<keyword evidence="5 9" id="KW-0479">Metal-binding</keyword>
<feature type="binding site" description="axial binding residue" evidence="9">
    <location>
        <position position="407"/>
    </location>
    <ligand>
        <name>heme</name>
        <dbReference type="ChEBI" id="CHEBI:30413"/>
    </ligand>
    <ligandPart>
        <name>Fe</name>
        <dbReference type="ChEBI" id="CHEBI:18248"/>
    </ligandPart>
</feature>
<dbReference type="GO" id="GO:0005506">
    <property type="term" value="F:iron ion binding"/>
    <property type="evidence" value="ECO:0007669"/>
    <property type="project" value="InterPro"/>
</dbReference>
<dbReference type="PANTHER" id="PTHR46300:SF7">
    <property type="entry name" value="P450, PUTATIVE (EUROFUNG)-RELATED"/>
    <property type="match status" value="1"/>
</dbReference>
<evidence type="ECO:0000256" key="7">
    <source>
        <dbReference type="ARBA" id="ARBA00023004"/>
    </source>
</evidence>
<dbReference type="InterPro" id="IPR002401">
    <property type="entry name" value="Cyt_P450_E_grp-I"/>
</dbReference>
<keyword evidence="11" id="KW-1185">Reference proteome</keyword>
<gene>
    <name evidence="10" type="ORF">CPB84DRAFT_1834433</name>
</gene>
<evidence type="ECO:0000256" key="1">
    <source>
        <dbReference type="ARBA" id="ARBA00001971"/>
    </source>
</evidence>
<evidence type="ECO:0000256" key="6">
    <source>
        <dbReference type="ARBA" id="ARBA00023002"/>
    </source>
</evidence>
<keyword evidence="8" id="KW-0503">Monooxygenase</keyword>
<evidence type="ECO:0000313" key="11">
    <source>
        <dbReference type="Proteomes" id="UP000724874"/>
    </source>
</evidence>
<reference evidence="10" key="1">
    <citation type="submission" date="2020-11" db="EMBL/GenBank/DDBJ databases">
        <authorList>
            <consortium name="DOE Joint Genome Institute"/>
            <person name="Ahrendt S."/>
            <person name="Riley R."/>
            <person name="Andreopoulos W."/>
            <person name="LaButti K."/>
            <person name="Pangilinan J."/>
            <person name="Ruiz-duenas F.J."/>
            <person name="Barrasa J.M."/>
            <person name="Sanchez-Garcia M."/>
            <person name="Camarero S."/>
            <person name="Miyauchi S."/>
            <person name="Serrano A."/>
            <person name="Linde D."/>
            <person name="Babiker R."/>
            <person name="Drula E."/>
            <person name="Ayuso-Fernandez I."/>
            <person name="Pacheco R."/>
            <person name="Padilla G."/>
            <person name="Ferreira P."/>
            <person name="Barriuso J."/>
            <person name="Kellner H."/>
            <person name="Castanera R."/>
            <person name="Alfaro M."/>
            <person name="Ramirez L."/>
            <person name="Pisabarro A.G."/>
            <person name="Kuo A."/>
            <person name="Tritt A."/>
            <person name="Lipzen A."/>
            <person name="He G."/>
            <person name="Yan M."/>
            <person name="Ng V."/>
            <person name="Cullen D."/>
            <person name="Martin F."/>
            <person name="Rosso M.-N."/>
            <person name="Henrissat B."/>
            <person name="Hibbett D."/>
            <person name="Martinez A.T."/>
            <person name="Grigoriev I.V."/>
        </authorList>
    </citation>
    <scope>NUCLEOTIDE SEQUENCE</scope>
    <source>
        <strain evidence="10">AH 44721</strain>
    </source>
</reference>
<dbReference type="GO" id="GO:0020037">
    <property type="term" value="F:heme binding"/>
    <property type="evidence" value="ECO:0007669"/>
    <property type="project" value="InterPro"/>
</dbReference>
<evidence type="ECO:0000256" key="4">
    <source>
        <dbReference type="ARBA" id="ARBA00022617"/>
    </source>
</evidence>
<accession>A0A9P5TRH9</accession>
<dbReference type="PRINTS" id="PR00463">
    <property type="entry name" value="EP450I"/>
</dbReference>
<protein>
    <submittedName>
        <fullName evidence="10">Cytochrome P450</fullName>
    </submittedName>
</protein>
<dbReference type="PANTHER" id="PTHR46300">
    <property type="entry name" value="P450, PUTATIVE (EUROFUNG)-RELATED-RELATED"/>
    <property type="match status" value="1"/>
</dbReference>